<dbReference type="GO" id="GO:0016787">
    <property type="term" value="F:hydrolase activity"/>
    <property type="evidence" value="ECO:0007669"/>
    <property type="project" value="UniProtKB-KW"/>
</dbReference>
<evidence type="ECO:0000256" key="19">
    <source>
        <dbReference type="ARBA" id="ARBA00023180"/>
    </source>
</evidence>
<protein>
    <recommendedName>
        <fullName evidence="2">non-specific serine/threonine protein kinase</fullName>
        <ecNumber evidence="2">2.7.11.1</ecNumber>
    </recommendedName>
</protein>
<dbReference type="PANTHER" id="PTHR13954:SF6">
    <property type="entry name" value="NON-SPECIFIC SERINE_THREONINE PROTEIN KINASE"/>
    <property type="match status" value="1"/>
</dbReference>
<proteinExistence type="predicted"/>
<evidence type="ECO:0000256" key="22">
    <source>
        <dbReference type="ARBA" id="ARBA00023268"/>
    </source>
</evidence>
<dbReference type="GO" id="GO:0002376">
    <property type="term" value="P:immune system process"/>
    <property type="evidence" value="ECO:0007669"/>
    <property type="project" value="UniProtKB-KW"/>
</dbReference>
<keyword evidence="21" id="KW-0834">Unfolded protein response</keyword>
<evidence type="ECO:0000256" key="9">
    <source>
        <dbReference type="ARBA" id="ARBA00022777"/>
    </source>
</evidence>
<evidence type="ECO:0000256" key="1">
    <source>
        <dbReference type="ARBA" id="ARBA00004115"/>
    </source>
</evidence>
<keyword evidence="13" id="KW-0391">Immunity</keyword>
<dbReference type="Gene3D" id="1.10.510.10">
    <property type="entry name" value="Transferase(Phosphotransferase) domain 1"/>
    <property type="match status" value="1"/>
</dbReference>
<comment type="caution">
    <text evidence="31">The sequence shown here is derived from an EMBL/GenBank/DDBJ whole genome shotgun (WGS) entry which is preliminary data.</text>
</comment>
<dbReference type="InterPro" id="IPR038357">
    <property type="entry name" value="KEN_sf"/>
</dbReference>
<dbReference type="GO" id="GO:0008380">
    <property type="term" value="P:RNA splicing"/>
    <property type="evidence" value="ECO:0007669"/>
    <property type="project" value="UniProtKB-KW"/>
</dbReference>
<dbReference type="PROSITE" id="PS50011">
    <property type="entry name" value="PROTEIN_KINASE_DOM"/>
    <property type="match status" value="1"/>
</dbReference>
<keyword evidence="7 28" id="KW-0732">Signal</keyword>
<feature type="region of interest" description="Disordered" evidence="26">
    <location>
        <begin position="419"/>
        <end position="461"/>
    </location>
</feature>
<keyword evidence="6 27" id="KW-0812">Transmembrane</keyword>
<evidence type="ECO:0000256" key="2">
    <source>
        <dbReference type="ARBA" id="ARBA00012513"/>
    </source>
</evidence>
<evidence type="ECO:0000256" key="12">
    <source>
        <dbReference type="ARBA" id="ARBA00022840"/>
    </source>
</evidence>
<keyword evidence="4" id="KW-0507">mRNA processing</keyword>
<dbReference type="Gene3D" id="1.20.1440.180">
    <property type="entry name" value="KEN domain"/>
    <property type="match status" value="1"/>
</dbReference>
<dbReference type="GO" id="GO:0036498">
    <property type="term" value="P:IRE1-mediated unfolded protein response"/>
    <property type="evidence" value="ECO:0007669"/>
    <property type="project" value="TreeGrafter"/>
</dbReference>
<dbReference type="Proteomes" id="UP001054252">
    <property type="component" value="Unassembled WGS sequence"/>
</dbReference>
<keyword evidence="5" id="KW-0808">Transferase</keyword>
<dbReference type="InterPro" id="IPR011009">
    <property type="entry name" value="Kinase-like_dom_sf"/>
</dbReference>
<dbReference type="FunFam" id="1.20.1440.180:FF:000002">
    <property type="entry name" value="Serine/threonine-protein kinase/endoribonuclease IRE1"/>
    <property type="match status" value="1"/>
</dbReference>
<keyword evidence="15" id="KW-0805">Transcription regulation</keyword>
<dbReference type="GO" id="GO:0042742">
    <property type="term" value="P:defense response to bacterium"/>
    <property type="evidence" value="ECO:0007669"/>
    <property type="project" value="UniProtKB-ARBA"/>
</dbReference>
<keyword evidence="10" id="KW-0378">Hydrolase</keyword>
<feature type="signal peptide" evidence="28">
    <location>
        <begin position="1"/>
        <end position="24"/>
    </location>
</feature>
<evidence type="ECO:0000256" key="4">
    <source>
        <dbReference type="ARBA" id="ARBA00022664"/>
    </source>
</evidence>
<organism evidence="31 32">
    <name type="scientific">Rubroshorea leprosula</name>
    <dbReference type="NCBI Taxonomy" id="152421"/>
    <lineage>
        <taxon>Eukaryota</taxon>
        <taxon>Viridiplantae</taxon>
        <taxon>Streptophyta</taxon>
        <taxon>Embryophyta</taxon>
        <taxon>Tracheophyta</taxon>
        <taxon>Spermatophyta</taxon>
        <taxon>Magnoliopsida</taxon>
        <taxon>eudicotyledons</taxon>
        <taxon>Gunneridae</taxon>
        <taxon>Pentapetalae</taxon>
        <taxon>rosids</taxon>
        <taxon>malvids</taxon>
        <taxon>Malvales</taxon>
        <taxon>Dipterocarpaceae</taxon>
        <taxon>Rubroshorea</taxon>
    </lineage>
</organism>
<feature type="compositionally biased region" description="Polar residues" evidence="26">
    <location>
        <begin position="419"/>
        <end position="429"/>
    </location>
</feature>
<dbReference type="InterPro" id="IPR010513">
    <property type="entry name" value="KEN_dom"/>
</dbReference>
<evidence type="ECO:0000313" key="32">
    <source>
        <dbReference type="Proteomes" id="UP001054252"/>
    </source>
</evidence>
<evidence type="ECO:0000256" key="10">
    <source>
        <dbReference type="ARBA" id="ARBA00022801"/>
    </source>
</evidence>
<evidence type="ECO:0000256" key="23">
    <source>
        <dbReference type="ARBA" id="ARBA00047899"/>
    </source>
</evidence>
<keyword evidence="32" id="KW-1185">Reference proteome</keyword>
<comment type="subunit">
    <text evidence="25">Homodimer; disulfide-linked. Dimer formation is driven by hydrophobic interactions within the N-terminal luminal domains and stabilized by disulfide bridges.</text>
</comment>
<evidence type="ECO:0000259" key="30">
    <source>
        <dbReference type="PROSITE" id="PS51392"/>
    </source>
</evidence>
<feature type="domain" description="KEN" evidence="30">
    <location>
        <begin position="783"/>
        <end position="914"/>
    </location>
</feature>
<evidence type="ECO:0000256" key="6">
    <source>
        <dbReference type="ARBA" id="ARBA00022692"/>
    </source>
</evidence>
<dbReference type="SUPFAM" id="SSF50998">
    <property type="entry name" value="Quinoprotein alcohol dehydrogenase-like"/>
    <property type="match status" value="1"/>
</dbReference>
<evidence type="ECO:0000256" key="17">
    <source>
        <dbReference type="ARBA" id="ARBA00023157"/>
    </source>
</evidence>
<dbReference type="PANTHER" id="PTHR13954">
    <property type="entry name" value="IRE1-RELATED"/>
    <property type="match status" value="1"/>
</dbReference>
<evidence type="ECO:0000256" key="5">
    <source>
        <dbReference type="ARBA" id="ARBA00022679"/>
    </source>
</evidence>
<feature type="chain" id="PRO_5043977707" description="non-specific serine/threonine protein kinase" evidence="28">
    <location>
        <begin position="25"/>
        <end position="917"/>
    </location>
</feature>
<dbReference type="PROSITE" id="PS00108">
    <property type="entry name" value="PROTEIN_KINASE_ST"/>
    <property type="match status" value="1"/>
</dbReference>
<dbReference type="GO" id="GO:0006397">
    <property type="term" value="P:mRNA processing"/>
    <property type="evidence" value="ECO:0007669"/>
    <property type="project" value="UniProtKB-KW"/>
</dbReference>
<dbReference type="FunFam" id="3.30.200.20:FF:000077">
    <property type="entry name" value="Putative Serine/threonine-protein kinase/endoribonuclease IRE1"/>
    <property type="match status" value="1"/>
</dbReference>
<dbReference type="EMBL" id="BPVZ01000058">
    <property type="protein sequence ID" value="GKV21880.1"/>
    <property type="molecule type" value="Genomic_DNA"/>
</dbReference>
<dbReference type="PROSITE" id="PS51392">
    <property type="entry name" value="KEN"/>
    <property type="match status" value="1"/>
</dbReference>
<dbReference type="InterPro" id="IPR011047">
    <property type="entry name" value="Quinoprotein_ADH-like_sf"/>
</dbReference>
<dbReference type="SMART" id="SM00580">
    <property type="entry name" value="PUG"/>
    <property type="match status" value="1"/>
</dbReference>
<dbReference type="SUPFAM" id="SSF56112">
    <property type="entry name" value="Protein kinase-like (PK-like)"/>
    <property type="match status" value="1"/>
</dbReference>
<evidence type="ECO:0000256" key="28">
    <source>
        <dbReference type="SAM" id="SignalP"/>
    </source>
</evidence>
<evidence type="ECO:0000256" key="26">
    <source>
        <dbReference type="SAM" id="MobiDB-lite"/>
    </source>
</evidence>
<dbReference type="GO" id="GO:1990604">
    <property type="term" value="C:IRE1-TRAF2-ASK1 complex"/>
    <property type="evidence" value="ECO:0007669"/>
    <property type="project" value="TreeGrafter"/>
</dbReference>
<evidence type="ECO:0000313" key="31">
    <source>
        <dbReference type="EMBL" id="GKV21880.1"/>
    </source>
</evidence>
<dbReference type="EC" id="2.7.11.1" evidence="2"/>
<keyword evidence="8" id="KW-0547">Nucleotide-binding</keyword>
<keyword evidence="16 27" id="KW-0472">Membrane</keyword>
<dbReference type="GO" id="GO:0009751">
    <property type="term" value="P:response to salicylic acid"/>
    <property type="evidence" value="ECO:0007669"/>
    <property type="project" value="UniProtKB-ARBA"/>
</dbReference>
<evidence type="ECO:0000256" key="15">
    <source>
        <dbReference type="ARBA" id="ARBA00023015"/>
    </source>
</evidence>
<feature type="compositionally biased region" description="Basic residues" evidence="26">
    <location>
        <begin position="430"/>
        <end position="439"/>
    </location>
</feature>
<evidence type="ECO:0000256" key="3">
    <source>
        <dbReference type="ARBA" id="ARBA00022527"/>
    </source>
</evidence>
<evidence type="ECO:0000256" key="13">
    <source>
        <dbReference type="ARBA" id="ARBA00022859"/>
    </source>
</evidence>
<dbReference type="InterPro" id="IPR045133">
    <property type="entry name" value="IRE1/2-like"/>
</dbReference>
<evidence type="ECO:0000256" key="16">
    <source>
        <dbReference type="ARBA" id="ARBA00023136"/>
    </source>
</evidence>
<dbReference type="GO" id="GO:0004521">
    <property type="term" value="F:RNA endonuclease activity"/>
    <property type="evidence" value="ECO:0007669"/>
    <property type="project" value="InterPro"/>
</dbReference>
<comment type="catalytic activity">
    <reaction evidence="24">
        <text>L-seryl-[protein] + ATP = O-phospho-L-seryl-[protein] + ADP + H(+)</text>
        <dbReference type="Rhea" id="RHEA:17989"/>
        <dbReference type="Rhea" id="RHEA-COMP:9863"/>
        <dbReference type="Rhea" id="RHEA-COMP:11604"/>
        <dbReference type="ChEBI" id="CHEBI:15378"/>
        <dbReference type="ChEBI" id="CHEBI:29999"/>
        <dbReference type="ChEBI" id="CHEBI:30616"/>
        <dbReference type="ChEBI" id="CHEBI:83421"/>
        <dbReference type="ChEBI" id="CHEBI:456216"/>
        <dbReference type="EC" id="2.7.11.1"/>
    </reaction>
</comment>
<feature type="transmembrane region" description="Helical" evidence="27">
    <location>
        <begin position="387"/>
        <end position="407"/>
    </location>
</feature>
<keyword evidence="9" id="KW-0418">Kinase</keyword>
<evidence type="ECO:0000256" key="20">
    <source>
        <dbReference type="ARBA" id="ARBA00023187"/>
    </source>
</evidence>
<comment type="catalytic activity">
    <reaction evidence="23">
        <text>L-threonyl-[protein] + ATP = O-phospho-L-threonyl-[protein] + ADP + H(+)</text>
        <dbReference type="Rhea" id="RHEA:46608"/>
        <dbReference type="Rhea" id="RHEA-COMP:11060"/>
        <dbReference type="Rhea" id="RHEA-COMP:11605"/>
        <dbReference type="ChEBI" id="CHEBI:15378"/>
        <dbReference type="ChEBI" id="CHEBI:30013"/>
        <dbReference type="ChEBI" id="CHEBI:30616"/>
        <dbReference type="ChEBI" id="CHEBI:61977"/>
        <dbReference type="ChEBI" id="CHEBI:456216"/>
        <dbReference type="EC" id="2.7.11.1"/>
    </reaction>
</comment>
<evidence type="ECO:0000256" key="21">
    <source>
        <dbReference type="ARBA" id="ARBA00023230"/>
    </source>
</evidence>
<dbReference type="InterPro" id="IPR000719">
    <property type="entry name" value="Prot_kinase_dom"/>
</dbReference>
<keyword evidence="17" id="KW-1015">Disulfide bond</keyword>
<dbReference type="AlphaFoldDB" id="A0AAV5KBD2"/>
<gene>
    <name evidence="31" type="ORF">SLEP1_g31816</name>
</gene>
<keyword evidence="20" id="KW-0508">mRNA splicing</keyword>
<evidence type="ECO:0000256" key="8">
    <source>
        <dbReference type="ARBA" id="ARBA00022741"/>
    </source>
</evidence>
<feature type="domain" description="Protein kinase" evidence="29">
    <location>
        <begin position="490"/>
        <end position="780"/>
    </location>
</feature>
<evidence type="ECO:0000256" key="18">
    <source>
        <dbReference type="ARBA" id="ARBA00023163"/>
    </source>
</evidence>
<dbReference type="CDD" id="cd10422">
    <property type="entry name" value="RNase_Ire1"/>
    <property type="match status" value="1"/>
</dbReference>
<dbReference type="InterPro" id="IPR008271">
    <property type="entry name" value="Ser/Thr_kinase_AS"/>
</dbReference>
<comment type="subcellular location">
    <subcellularLocation>
        <location evidence="1">Endoplasmic reticulum membrane</location>
        <topology evidence="1">Single-pass type I membrane protein</topology>
    </subcellularLocation>
</comment>
<keyword evidence="3" id="KW-0723">Serine/threonine-protein kinase</keyword>
<keyword evidence="14 27" id="KW-1133">Transmembrane helix</keyword>
<keyword evidence="22" id="KW-0511">Multifunctional enzyme</keyword>
<dbReference type="Pfam" id="PF06479">
    <property type="entry name" value="Ribonuc_2-5A"/>
    <property type="match status" value="1"/>
</dbReference>
<accession>A0AAV5KBD2</accession>
<keyword evidence="11" id="KW-0256">Endoplasmic reticulum</keyword>
<sequence length="917" mass="102789">MRMVRLLIRVFCFLLLLIAGVSSAADDESPEDKSTPVLLSNLRIHDSVRVDRAGSRLLLSHSDRETEISAKLDGTICLRRRLSQREIWSFSSGSPIYQEYQAPGITGFFMSYGKDGQLYAHPSANNTMKLQTTIEEFIKPLPVVLENGEIILGSKRTTVYVVDAITGELLRIYGSPDSPSILQSDEKVNSLHDNNNLNKELVKSGPENTSRQQIHITRTDYTIQSFHSNSDNISWSMTVAEIGAVLLCQDYDFPFITATLQSSYDLGCQIGSDFDMPFGCRTKNVVIRELDNLESISSTNHDNPMLPLPVSGELALEANIEGLRDRGMLPAASSGPFPPSLLNSDNSLSFSDNKEAVLYIPPVETNELTTVRMPYDGVLSIFSERSAVLLFTLLIIIIMGFLVYRYVIVAKELAALKGQPSTSGLNVTPSKKKKIRRSGKSGGSGEKKDNHISSGNEDGFSSIEGEKKQLLNLNKLVDGSGDGRTIGKLVISNTEIAKGSNGTVVLEGFYEGRPVAVKRLVLAHHDVAVKEIQNLIASDRHPNIVRWYGVEHDLDFVYLALERCSCSMDDLVQIYSDDSQSQAFTKDQTSRAMTEYKVHLELVKGVMQDLVLWKDNGHPSPLLLKLMRDVVAGLAHLHELGIIHRDLKPQNVLIIKEKYLCAKVSDMGISKRLLQDKSSLDLHATGCGSSGWQAPEQLLHGRQTRAVDMFSLGCVLFFFITGGRHPFGDRLERDINIVKSHMDLFLVDCIPEAVDLISCLLNPDPDLRPNALEVLHHPLFWNPETRLSFFRDTSDRVELEDREAGSQILKGLESIAPLALGGKWDEKMEPAFITNIGHYRRYKYDSVRDLLRVMRNKLNHYRELPKEIQELVGPVPEGFDNYFASRYPKLLIEVYKVIYRYCREEGCFQKYFRGNVV</sequence>
<dbReference type="Gene3D" id="3.30.200.20">
    <property type="entry name" value="Phosphorylase Kinase, domain 1"/>
    <property type="match status" value="1"/>
</dbReference>
<dbReference type="Pfam" id="PF00069">
    <property type="entry name" value="Pkinase"/>
    <property type="match status" value="1"/>
</dbReference>
<evidence type="ECO:0000256" key="11">
    <source>
        <dbReference type="ARBA" id="ARBA00022824"/>
    </source>
</evidence>
<keyword evidence="12" id="KW-0067">ATP-binding</keyword>
<dbReference type="FunFam" id="1.10.510.10:FF:000463">
    <property type="entry name" value="Serine/threonine-protein kinase/endoribonuclease IRE1a"/>
    <property type="match status" value="1"/>
</dbReference>
<evidence type="ECO:0000256" key="7">
    <source>
        <dbReference type="ARBA" id="ARBA00022729"/>
    </source>
</evidence>
<dbReference type="SMART" id="SM00220">
    <property type="entry name" value="S_TKc"/>
    <property type="match status" value="1"/>
</dbReference>
<dbReference type="GO" id="GO:0004674">
    <property type="term" value="F:protein serine/threonine kinase activity"/>
    <property type="evidence" value="ECO:0007669"/>
    <property type="project" value="UniProtKB-KW"/>
</dbReference>
<evidence type="ECO:0000259" key="29">
    <source>
        <dbReference type="PROSITE" id="PS50011"/>
    </source>
</evidence>
<evidence type="ECO:0000256" key="25">
    <source>
        <dbReference type="ARBA" id="ARBA00065357"/>
    </source>
</evidence>
<evidence type="ECO:0000256" key="27">
    <source>
        <dbReference type="SAM" id="Phobius"/>
    </source>
</evidence>
<evidence type="ECO:0000256" key="24">
    <source>
        <dbReference type="ARBA" id="ARBA00048679"/>
    </source>
</evidence>
<keyword evidence="18" id="KW-0804">Transcription</keyword>
<dbReference type="GO" id="GO:0051082">
    <property type="term" value="F:unfolded protein binding"/>
    <property type="evidence" value="ECO:0007669"/>
    <property type="project" value="TreeGrafter"/>
</dbReference>
<dbReference type="GO" id="GO:0005524">
    <property type="term" value="F:ATP binding"/>
    <property type="evidence" value="ECO:0007669"/>
    <property type="project" value="UniProtKB-KW"/>
</dbReference>
<evidence type="ECO:0000256" key="14">
    <source>
        <dbReference type="ARBA" id="ARBA00022989"/>
    </source>
</evidence>
<name>A0AAV5KBD2_9ROSI</name>
<keyword evidence="19" id="KW-0325">Glycoprotein</keyword>
<reference evidence="31 32" key="1">
    <citation type="journal article" date="2021" name="Commun. Biol.">
        <title>The genome of Shorea leprosula (Dipterocarpaceae) highlights the ecological relevance of drought in aseasonal tropical rainforests.</title>
        <authorList>
            <person name="Ng K.K.S."/>
            <person name="Kobayashi M.J."/>
            <person name="Fawcett J.A."/>
            <person name="Hatakeyama M."/>
            <person name="Paape T."/>
            <person name="Ng C.H."/>
            <person name="Ang C.C."/>
            <person name="Tnah L.H."/>
            <person name="Lee C.T."/>
            <person name="Nishiyama T."/>
            <person name="Sese J."/>
            <person name="O'Brien M.J."/>
            <person name="Copetti D."/>
            <person name="Mohd Noor M.I."/>
            <person name="Ong R.C."/>
            <person name="Putra M."/>
            <person name="Sireger I.Z."/>
            <person name="Indrioko S."/>
            <person name="Kosugi Y."/>
            <person name="Izuno A."/>
            <person name="Isagi Y."/>
            <person name="Lee S.L."/>
            <person name="Shimizu K.K."/>
        </authorList>
    </citation>
    <scope>NUCLEOTIDE SEQUENCE [LARGE SCALE GENOMIC DNA]</scope>
    <source>
        <strain evidence="31">214</strain>
    </source>
</reference>